<dbReference type="CDD" id="cd00085">
    <property type="entry name" value="HNHc"/>
    <property type="match status" value="1"/>
</dbReference>
<reference evidence="3 4" key="1">
    <citation type="submission" date="2018-09" db="EMBL/GenBank/DDBJ databases">
        <title>Metagenome Assembled Genomes from an Advanced Water Purification Facility.</title>
        <authorList>
            <person name="Stamps B.W."/>
            <person name="Spear J.R."/>
        </authorList>
    </citation>
    <scope>NUCLEOTIDE SEQUENCE [LARGE SCALE GENOMIC DNA]</scope>
    <source>
        <strain evidence="3">Bin_63_2</strain>
    </source>
</reference>
<feature type="compositionally biased region" description="Basic and acidic residues" evidence="1">
    <location>
        <begin position="102"/>
        <end position="112"/>
    </location>
</feature>
<dbReference type="InterPro" id="IPR003615">
    <property type="entry name" value="HNH_nuc"/>
</dbReference>
<keyword evidence="3" id="KW-0255">Endonuclease</keyword>
<keyword evidence="3" id="KW-0540">Nuclease</keyword>
<feature type="region of interest" description="Disordered" evidence="1">
    <location>
        <begin position="102"/>
        <end position="129"/>
    </location>
</feature>
<dbReference type="Proteomes" id="UP000321026">
    <property type="component" value="Unassembled WGS sequence"/>
</dbReference>
<dbReference type="Gene3D" id="1.10.30.50">
    <property type="match status" value="1"/>
</dbReference>
<name>A0A5C7JBQ4_9BACT</name>
<evidence type="ECO:0000256" key="1">
    <source>
        <dbReference type="SAM" id="MobiDB-lite"/>
    </source>
</evidence>
<dbReference type="GO" id="GO:0003676">
    <property type="term" value="F:nucleic acid binding"/>
    <property type="evidence" value="ECO:0007669"/>
    <property type="project" value="InterPro"/>
</dbReference>
<dbReference type="GO" id="GO:0008270">
    <property type="term" value="F:zinc ion binding"/>
    <property type="evidence" value="ECO:0007669"/>
    <property type="project" value="InterPro"/>
</dbReference>
<dbReference type="EMBL" id="SSDS01000002">
    <property type="protein sequence ID" value="TXG78917.1"/>
    <property type="molecule type" value="Genomic_DNA"/>
</dbReference>
<organism evidence="3 4">
    <name type="scientific">Candidatus Dojkabacteria bacterium</name>
    <dbReference type="NCBI Taxonomy" id="2099670"/>
    <lineage>
        <taxon>Bacteria</taxon>
        <taxon>Candidatus Dojkabacteria</taxon>
    </lineage>
</organism>
<protein>
    <submittedName>
        <fullName evidence="3">HNH endonuclease</fullName>
    </submittedName>
</protein>
<feature type="domain" description="HNH" evidence="2">
    <location>
        <begin position="62"/>
        <end position="107"/>
    </location>
</feature>
<dbReference type="Pfam" id="PF01844">
    <property type="entry name" value="HNH"/>
    <property type="match status" value="1"/>
</dbReference>
<evidence type="ECO:0000313" key="3">
    <source>
        <dbReference type="EMBL" id="TXG78917.1"/>
    </source>
</evidence>
<evidence type="ECO:0000313" key="4">
    <source>
        <dbReference type="Proteomes" id="UP000321026"/>
    </source>
</evidence>
<dbReference type="GO" id="GO:0004519">
    <property type="term" value="F:endonuclease activity"/>
    <property type="evidence" value="ECO:0007669"/>
    <property type="project" value="UniProtKB-KW"/>
</dbReference>
<comment type="caution">
    <text evidence="3">The sequence shown here is derived from an EMBL/GenBank/DDBJ whole genome shotgun (WGS) entry which is preliminary data.</text>
</comment>
<evidence type="ECO:0000259" key="2">
    <source>
        <dbReference type="Pfam" id="PF01844"/>
    </source>
</evidence>
<proteinExistence type="predicted"/>
<dbReference type="InterPro" id="IPR002711">
    <property type="entry name" value="HNH"/>
</dbReference>
<dbReference type="AlphaFoldDB" id="A0A5C7JBQ4"/>
<keyword evidence="3" id="KW-0378">Hydrolase</keyword>
<sequence>MPVSSPRPCSFHACRNLVKDGSGRCGDHPKITWAKKATATKRITGRRLQAMRAKLFSKNPLCAECARNGLVSIATQRDHIIPLEEGGLDDETNEQGLCEACHEKKSKQESQRGRWGRAGQKSRPSHRPR</sequence>
<accession>A0A5C7JBQ4</accession>
<gene>
    <name evidence="3" type="ORF">E6Q11_00060</name>
</gene>